<proteinExistence type="predicted"/>
<evidence type="ECO:0000313" key="1">
    <source>
        <dbReference type="EMBL" id="KAF2109407.1"/>
    </source>
</evidence>
<organism evidence="1 2">
    <name type="scientific">Lophiotrema nucula</name>
    <dbReference type="NCBI Taxonomy" id="690887"/>
    <lineage>
        <taxon>Eukaryota</taxon>
        <taxon>Fungi</taxon>
        <taxon>Dikarya</taxon>
        <taxon>Ascomycota</taxon>
        <taxon>Pezizomycotina</taxon>
        <taxon>Dothideomycetes</taxon>
        <taxon>Pleosporomycetidae</taxon>
        <taxon>Pleosporales</taxon>
        <taxon>Lophiotremataceae</taxon>
        <taxon>Lophiotrema</taxon>
    </lineage>
</organism>
<dbReference type="OrthoDB" id="4708870at2759"/>
<gene>
    <name evidence="1" type="ORF">BDV96DRAFT_585534</name>
</gene>
<accession>A0A6A5YSG8</accession>
<sequence length="379" mass="43815">MGGLTFAKPGPWGSPLKVPRMPKHIYDQVRVQRHAELAKLFHRVAVPRDAPEKQDFGDIDFLVEGPRTNFSIGERIRQEISAVAYKKEASHHYAVVYPGMTDSYVQVDVEVVSGEEIFEWTNFMKSDSDLHQIIGILHRSLGLVCTDKGLHLRVQEIQTYNDAKSRLFLTRDPDAMMRFYGLDSEKYHEGFATEAELFDWIRGGRFFSYDIFRGRVDKANDPQRVQKRPMYNRFVERLTTAAEEDEEATQGPDAEIKKQWTREEVLRDALKTFHKEDEYTAMMSEHTDYINETAIWKDIRQALPIEGKSIETAMKGLKRWVDVKDGAPYVLSEALADNDPKWVLRVERDEILPWVLQNYEEIKGKEKKRATAAKAKAKG</sequence>
<dbReference type="Proteomes" id="UP000799770">
    <property type="component" value="Unassembled WGS sequence"/>
</dbReference>
<keyword evidence="2" id="KW-1185">Reference proteome</keyword>
<protein>
    <submittedName>
        <fullName evidence="1">Uncharacterized protein</fullName>
    </submittedName>
</protein>
<dbReference type="EMBL" id="ML977342">
    <property type="protein sequence ID" value="KAF2109407.1"/>
    <property type="molecule type" value="Genomic_DNA"/>
</dbReference>
<name>A0A6A5YSG8_9PLEO</name>
<dbReference type="AlphaFoldDB" id="A0A6A5YSG8"/>
<reference evidence="1" key="1">
    <citation type="journal article" date="2020" name="Stud. Mycol.">
        <title>101 Dothideomycetes genomes: a test case for predicting lifestyles and emergence of pathogens.</title>
        <authorList>
            <person name="Haridas S."/>
            <person name="Albert R."/>
            <person name="Binder M."/>
            <person name="Bloem J."/>
            <person name="Labutti K."/>
            <person name="Salamov A."/>
            <person name="Andreopoulos B."/>
            <person name="Baker S."/>
            <person name="Barry K."/>
            <person name="Bills G."/>
            <person name="Bluhm B."/>
            <person name="Cannon C."/>
            <person name="Castanera R."/>
            <person name="Culley D."/>
            <person name="Daum C."/>
            <person name="Ezra D."/>
            <person name="Gonzalez J."/>
            <person name="Henrissat B."/>
            <person name="Kuo A."/>
            <person name="Liang C."/>
            <person name="Lipzen A."/>
            <person name="Lutzoni F."/>
            <person name="Magnuson J."/>
            <person name="Mondo S."/>
            <person name="Nolan M."/>
            <person name="Ohm R."/>
            <person name="Pangilinan J."/>
            <person name="Park H.-J."/>
            <person name="Ramirez L."/>
            <person name="Alfaro M."/>
            <person name="Sun H."/>
            <person name="Tritt A."/>
            <person name="Yoshinaga Y."/>
            <person name="Zwiers L.-H."/>
            <person name="Turgeon B."/>
            <person name="Goodwin S."/>
            <person name="Spatafora J."/>
            <person name="Crous P."/>
            <person name="Grigoriev I."/>
        </authorList>
    </citation>
    <scope>NUCLEOTIDE SEQUENCE</scope>
    <source>
        <strain evidence="1">CBS 627.86</strain>
    </source>
</reference>
<evidence type="ECO:0000313" key="2">
    <source>
        <dbReference type="Proteomes" id="UP000799770"/>
    </source>
</evidence>